<keyword evidence="2" id="KW-0560">Oxidoreductase</keyword>
<organism evidence="4 5">
    <name type="scientific">Monilinia fructigena</name>
    <dbReference type="NCBI Taxonomy" id="38457"/>
    <lineage>
        <taxon>Eukaryota</taxon>
        <taxon>Fungi</taxon>
        <taxon>Dikarya</taxon>
        <taxon>Ascomycota</taxon>
        <taxon>Pezizomycotina</taxon>
        <taxon>Leotiomycetes</taxon>
        <taxon>Helotiales</taxon>
        <taxon>Sclerotiniaceae</taxon>
        <taxon>Monilinia</taxon>
    </lineage>
</organism>
<reference evidence="4 5" key="1">
    <citation type="submission" date="2018-06" db="EMBL/GenBank/DDBJ databases">
        <title>Genome Sequence of the Brown Rot Fungal Pathogen Monilinia fructigena.</title>
        <authorList>
            <person name="Landi L."/>
            <person name="De Miccolis Angelini R.M."/>
            <person name="Pollastro S."/>
            <person name="Abate D."/>
            <person name="Faretra F."/>
            <person name="Romanazzi G."/>
        </authorList>
    </citation>
    <scope>NUCLEOTIDE SEQUENCE [LARGE SCALE GENOMIC DNA]</scope>
    <source>
        <strain evidence="4 5">Mfrg269</strain>
    </source>
</reference>
<dbReference type="PRINTS" id="PR00682">
    <property type="entry name" value="IPNSYNTHASE"/>
</dbReference>
<dbReference type="Pfam" id="PF14226">
    <property type="entry name" value="DIOX_N"/>
    <property type="match status" value="1"/>
</dbReference>
<evidence type="ECO:0000313" key="5">
    <source>
        <dbReference type="Proteomes" id="UP000249056"/>
    </source>
</evidence>
<protein>
    <recommendedName>
        <fullName evidence="3">Fe2OG dioxygenase domain-containing protein</fullName>
    </recommendedName>
</protein>
<dbReference type="InterPro" id="IPR026992">
    <property type="entry name" value="DIOX_N"/>
</dbReference>
<dbReference type="InterPro" id="IPR005123">
    <property type="entry name" value="Oxoglu/Fe-dep_dioxygenase_dom"/>
</dbReference>
<dbReference type="SUPFAM" id="SSF51197">
    <property type="entry name" value="Clavaminate synthase-like"/>
    <property type="match status" value="1"/>
</dbReference>
<evidence type="ECO:0000313" key="4">
    <source>
        <dbReference type="EMBL" id="RAL58845.1"/>
    </source>
</evidence>
<accession>A0A395IER4</accession>
<dbReference type="OrthoDB" id="406156at2759"/>
<keyword evidence="2" id="KW-0479">Metal-binding</keyword>
<evidence type="ECO:0000256" key="1">
    <source>
        <dbReference type="ARBA" id="ARBA00008056"/>
    </source>
</evidence>
<dbReference type="EMBL" id="QKRW01000067">
    <property type="protein sequence ID" value="RAL58845.1"/>
    <property type="molecule type" value="Genomic_DNA"/>
</dbReference>
<dbReference type="AlphaFoldDB" id="A0A395IER4"/>
<comment type="caution">
    <text evidence="4">The sequence shown here is derived from an EMBL/GenBank/DDBJ whole genome shotgun (WGS) entry which is preliminary data.</text>
</comment>
<dbReference type="PANTHER" id="PTHR47990">
    <property type="entry name" value="2-OXOGLUTARATE (2OG) AND FE(II)-DEPENDENT OXYGENASE SUPERFAMILY PROTEIN-RELATED"/>
    <property type="match status" value="1"/>
</dbReference>
<dbReference type="InterPro" id="IPR050231">
    <property type="entry name" value="Iron_ascorbate_oxido_reductase"/>
</dbReference>
<dbReference type="FunFam" id="2.60.120.330:FF:000040">
    <property type="entry name" value="Chromosome 21, whole genome shotgun sequence"/>
    <property type="match status" value="1"/>
</dbReference>
<dbReference type="InterPro" id="IPR027443">
    <property type="entry name" value="IPNS-like_sf"/>
</dbReference>
<evidence type="ECO:0000259" key="3">
    <source>
        <dbReference type="PROSITE" id="PS51471"/>
    </source>
</evidence>
<dbReference type="PROSITE" id="PS51471">
    <property type="entry name" value="FE2OG_OXY"/>
    <property type="match status" value="1"/>
</dbReference>
<proteinExistence type="inferred from homology"/>
<keyword evidence="2" id="KW-0408">Iron</keyword>
<comment type="similarity">
    <text evidence="1 2">Belongs to the iron/ascorbate-dependent oxidoreductase family.</text>
</comment>
<name>A0A395IER4_9HELO</name>
<dbReference type="GO" id="GO:0044283">
    <property type="term" value="P:small molecule biosynthetic process"/>
    <property type="evidence" value="ECO:0007669"/>
    <property type="project" value="UniProtKB-ARBA"/>
</dbReference>
<dbReference type="Proteomes" id="UP000249056">
    <property type="component" value="Unassembled WGS sequence"/>
</dbReference>
<dbReference type="GO" id="GO:0046872">
    <property type="term" value="F:metal ion binding"/>
    <property type="evidence" value="ECO:0007669"/>
    <property type="project" value="UniProtKB-KW"/>
</dbReference>
<evidence type="ECO:0000256" key="2">
    <source>
        <dbReference type="RuleBase" id="RU003682"/>
    </source>
</evidence>
<dbReference type="Pfam" id="PF03171">
    <property type="entry name" value="2OG-FeII_Oxy"/>
    <property type="match status" value="1"/>
</dbReference>
<dbReference type="Gene3D" id="2.60.120.330">
    <property type="entry name" value="B-lactam Antibiotic, Isopenicillin N Synthase, Chain"/>
    <property type="match status" value="1"/>
</dbReference>
<keyword evidence="5" id="KW-1185">Reference proteome</keyword>
<dbReference type="InterPro" id="IPR044861">
    <property type="entry name" value="IPNS-like_FE2OG_OXY"/>
</dbReference>
<sequence>MSTTTTETVLKTVSEAAHPPQNLKQYGFENLPTYTHPPETKEDLPWAELVTLDLSDFNNQGGKERLAKQLEHAVHHVGFFYVKNFGLSQDQVDRQFTLAKNFFTLPVEEKAKYEVDYANADYNGWRRNGHRNTGAVKDNIEIYNIPKFTKDFEGKYAQPPLLQAHLPEIKVFSKALHSNVVLPLLRLFAIILQLPDEEYLVKQHTYEKKSEDHFRYMIYHTRTPEEHEASGYGQTTGHTDLGTVTLLFRQPVAGLQILGEDGNWTYVSAQPGTITVNLADTISHLTGGWLKSSVHRVVAPPKDQWKYERTGLLYFARPHNDTVLKPILDSPVLKEAGVKPRFEKEVTMEEWVRAKQRLQLNPDVAKKLYKDAEDGTRRVEVIAGFQDRTYK</sequence>
<dbReference type="GO" id="GO:0016491">
    <property type="term" value="F:oxidoreductase activity"/>
    <property type="evidence" value="ECO:0007669"/>
    <property type="project" value="UniProtKB-KW"/>
</dbReference>
<gene>
    <name evidence="4" type="ORF">DID88_009154</name>
</gene>
<feature type="domain" description="Fe2OG dioxygenase" evidence="3">
    <location>
        <begin position="212"/>
        <end position="318"/>
    </location>
</feature>